<dbReference type="SUPFAM" id="SSF56024">
    <property type="entry name" value="Phospholipase D/nuclease"/>
    <property type="match status" value="2"/>
</dbReference>
<reference evidence="2" key="1">
    <citation type="journal article" date="2020" name="Nature">
        <title>Giant virus diversity and host interactions through global metagenomics.</title>
        <authorList>
            <person name="Schulz F."/>
            <person name="Roux S."/>
            <person name="Paez-Espino D."/>
            <person name="Jungbluth S."/>
            <person name="Walsh D.A."/>
            <person name="Denef V.J."/>
            <person name="McMahon K.D."/>
            <person name="Konstantinidis K.T."/>
            <person name="Eloe-Fadrosh E.A."/>
            <person name="Kyrpides N.C."/>
            <person name="Woyke T."/>
        </authorList>
    </citation>
    <scope>NUCLEOTIDE SEQUENCE</scope>
    <source>
        <strain evidence="2">GVMAG-S-1101165-83</strain>
    </source>
</reference>
<protein>
    <recommendedName>
        <fullName evidence="1">PLD phosphodiesterase domain-containing protein</fullName>
    </recommendedName>
</protein>
<organism evidence="2">
    <name type="scientific">viral metagenome</name>
    <dbReference type="NCBI Taxonomy" id="1070528"/>
    <lineage>
        <taxon>unclassified sequences</taxon>
        <taxon>metagenomes</taxon>
        <taxon>organismal metagenomes</taxon>
    </lineage>
</organism>
<accession>A0A6C0K1S6</accession>
<dbReference type="GO" id="GO:0032049">
    <property type="term" value="P:cardiolipin biosynthetic process"/>
    <property type="evidence" value="ECO:0007669"/>
    <property type="project" value="UniProtKB-ARBA"/>
</dbReference>
<evidence type="ECO:0000313" key="2">
    <source>
        <dbReference type="EMBL" id="QHU10627.1"/>
    </source>
</evidence>
<dbReference type="InterPro" id="IPR001736">
    <property type="entry name" value="PLipase_D/transphosphatidylase"/>
</dbReference>
<dbReference type="PROSITE" id="PS50035">
    <property type="entry name" value="PLD"/>
    <property type="match status" value="1"/>
</dbReference>
<dbReference type="AlphaFoldDB" id="A0A6C0K1S6"/>
<dbReference type="PANTHER" id="PTHR21248:SF22">
    <property type="entry name" value="PHOSPHOLIPASE D"/>
    <property type="match status" value="1"/>
</dbReference>
<dbReference type="PANTHER" id="PTHR21248">
    <property type="entry name" value="CARDIOLIPIN SYNTHASE"/>
    <property type="match status" value="1"/>
</dbReference>
<feature type="domain" description="PLD phosphodiesterase" evidence="1">
    <location>
        <begin position="247"/>
        <end position="274"/>
    </location>
</feature>
<dbReference type="EMBL" id="MN740770">
    <property type="protein sequence ID" value="QHU10627.1"/>
    <property type="molecule type" value="Genomic_DNA"/>
</dbReference>
<dbReference type="GO" id="GO:0030572">
    <property type="term" value="F:phosphatidyltransferase activity"/>
    <property type="evidence" value="ECO:0007669"/>
    <property type="project" value="UniProtKB-ARBA"/>
</dbReference>
<proteinExistence type="predicted"/>
<name>A0A6C0K1S6_9ZZZZ</name>
<evidence type="ECO:0000259" key="1">
    <source>
        <dbReference type="PROSITE" id="PS50035"/>
    </source>
</evidence>
<dbReference type="Gene3D" id="3.30.870.10">
    <property type="entry name" value="Endonuclease Chain A"/>
    <property type="match status" value="1"/>
</dbReference>
<dbReference type="InterPro" id="IPR025202">
    <property type="entry name" value="PLD-like_dom"/>
</dbReference>
<sequence length="309" mass="36573">MYISFNQKNTNNVLFDEIKKATKFIIIHTLFFNDTGIDLNFISLLNSKIIEYPEIYIEIKIGLNPFLKPKLEDLDKKIKVILEEPRTLFFYVYHARMFHTENVFALGGIDITKENLHENYQQFALFLNNKKYFIINESNYFNYEICDLYDFVGNSTNSYKKLLECINSAKQEVFIDNQYLVFDDFVDELITKKKKNSDVKIYILTNSEESNNPLNKFETIVTKYASQISRNLYKNKLKKNNITLTSSTKYTHNKLCIVDKRYLLFGSMNLMARSIINNGDKEMSIFLENEELCNTLLSYYEDTFHYETI</sequence>
<dbReference type="Pfam" id="PF13091">
    <property type="entry name" value="PLDc_2"/>
    <property type="match status" value="1"/>
</dbReference>